<keyword evidence="2" id="KW-1185">Reference proteome</keyword>
<proteinExistence type="predicted"/>
<dbReference type="EMBL" id="JBHSLW010000022">
    <property type="protein sequence ID" value="MFC5420860.1"/>
    <property type="molecule type" value="Genomic_DNA"/>
</dbReference>
<evidence type="ECO:0008006" key="3">
    <source>
        <dbReference type="Google" id="ProtNLM"/>
    </source>
</evidence>
<accession>A0ABW0IU97</accession>
<organism evidence="1 2">
    <name type="scientific">Bosea eneae</name>
    <dbReference type="NCBI Taxonomy" id="151454"/>
    <lineage>
        <taxon>Bacteria</taxon>
        <taxon>Pseudomonadati</taxon>
        <taxon>Pseudomonadota</taxon>
        <taxon>Alphaproteobacteria</taxon>
        <taxon>Hyphomicrobiales</taxon>
        <taxon>Boseaceae</taxon>
        <taxon>Bosea</taxon>
    </lineage>
</organism>
<dbReference type="Proteomes" id="UP001596053">
    <property type="component" value="Unassembled WGS sequence"/>
</dbReference>
<dbReference type="RefSeq" id="WP_377799217.1">
    <property type="nucleotide sequence ID" value="NZ_JBHSLW010000022.1"/>
</dbReference>
<protein>
    <recommendedName>
        <fullName evidence="3">Lumazine-binding domain-containing protein</fullName>
    </recommendedName>
</protein>
<name>A0ABW0IU97_9HYPH</name>
<sequence>MTQTATIQPVNSIVFVHGGGDYDIPVDKLERNGSLVAASSNCLIVCVYPEIDGSTHMTLGRSADVDPGSAPSFVGELETPQKTLFIDQVDEAVVFTQAVSSTLTTIRIWFSHPRWPEKVVIGID</sequence>
<comment type="caution">
    <text evidence="1">The sequence shown here is derived from an EMBL/GenBank/DDBJ whole genome shotgun (WGS) entry which is preliminary data.</text>
</comment>
<reference evidence="2" key="1">
    <citation type="journal article" date="2019" name="Int. J. Syst. Evol. Microbiol.">
        <title>The Global Catalogue of Microorganisms (GCM) 10K type strain sequencing project: providing services to taxonomists for standard genome sequencing and annotation.</title>
        <authorList>
            <consortium name="The Broad Institute Genomics Platform"/>
            <consortium name="The Broad Institute Genome Sequencing Center for Infectious Disease"/>
            <person name="Wu L."/>
            <person name="Ma J."/>
        </authorList>
    </citation>
    <scope>NUCLEOTIDE SEQUENCE [LARGE SCALE GENOMIC DNA]</scope>
    <source>
        <strain evidence="2">NCAIM B.01391</strain>
    </source>
</reference>
<gene>
    <name evidence="1" type="ORF">ACFPOB_14980</name>
</gene>
<evidence type="ECO:0000313" key="1">
    <source>
        <dbReference type="EMBL" id="MFC5420860.1"/>
    </source>
</evidence>
<evidence type="ECO:0000313" key="2">
    <source>
        <dbReference type="Proteomes" id="UP001596053"/>
    </source>
</evidence>